<accession>A0A944QT86</accession>
<dbReference type="PANTHER" id="PTHR43143">
    <property type="entry name" value="METALLOPHOSPHOESTERASE, CALCINEURIN SUPERFAMILY"/>
    <property type="match status" value="1"/>
</dbReference>
<gene>
    <name evidence="4" type="ORF">KME65_07610</name>
</gene>
<dbReference type="Pfam" id="PF00149">
    <property type="entry name" value="Metallophos"/>
    <property type="match status" value="1"/>
</dbReference>
<dbReference type="InterPro" id="IPR051918">
    <property type="entry name" value="STPP_CPPED1"/>
</dbReference>
<evidence type="ECO:0000259" key="3">
    <source>
        <dbReference type="Pfam" id="PF16371"/>
    </source>
</evidence>
<sequence length="653" mass="72899">MKKALSAAVGVALGCTIQPVVVHAKNVDYKATIEAIGISSNAEMVKGTVFMDRNRNGAMESSEKGIKNVLVSNGRDVVKTNKHGYYELPAFQGMTVFITKPAGYDIPVDEDNIPQFFYHHLPEGSPELRFGGLQPTGPLPAAINFPIIKSKSKKHDDDDDYDDDKKGKRKSDNRFKMIIIGDTQPYSNNEVGYVRDTLAKEFAAMDMDDVEGIIVEGDVMGDDLGLYPRFKQILGVADTPQYYVPGNHDLDFDAPTDENSFDTFKREWGPAYYSFDIGKVHFVTLDNVQYPCINHDGEHAFCDGDSSTYNGYVTEQQMEWLANDLAHVPMDKLVVLNMHIPIISFVDSGSNKHQTDNAGDIYRLLEGRPALALSGHTHTLEHFEPGEGARPGIPGLDIPPTPFPQIITGAGCGSWWSGDFDDDGVPMSYQRLGAKRGFMVFEFDGNKFKDSFKATGEPEEKQIAVSMLTPTFVDWYSQLLDWLRAGADGIPPVNINDLEDNMIIPVDELYGTTLTANVWNGSSTTKVWVKIDDRDKIEMVRSENTLDPFALEKQMYIFRFAAESTSGNPRSQGFELWTAAAHGPGSPRPADEWMHTDNSNHLWEVALPSDLENGVHTAKITAKDKYGRKYHETVVFEIRDQRPEPFFRSSLFN</sequence>
<evidence type="ECO:0000313" key="5">
    <source>
        <dbReference type="Proteomes" id="UP000770889"/>
    </source>
</evidence>
<dbReference type="InterPro" id="IPR004843">
    <property type="entry name" value="Calcineurin-like_PHP"/>
</dbReference>
<dbReference type="InterPro" id="IPR029052">
    <property type="entry name" value="Metallo-depent_PP-like"/>
</dbReference>
<dbReference type="InterPro" id="IPR032285">
    <property type="entry name" value="Metallophos_N"/>
</dbReference>
<name>A0A944QT86_9GAMM</name>
<dbReference type="Proteomes" id="UP000770889">
    <property type="component" value="Unassembled WGS sequence"/>
</dbReference>
<dbReference type="GO" id="GO:0016787">
    <property type="term" value="F:hydrolase activity"/>
    <property type="evidence" value="ECO:0007669"/>
    <property type="project" value="InterPro"/>
</dbReference>
<evidence type="ECO:0000259" key="1">
    <source>
        <dbReference type="Pfam" id="PF00149"/>
    </source>
</evidence>
<dbReference type="EMBL" id="JAHHGM010000005">
    <property type="protein sequence ID" value="MBT2988817.1"/>
    <property type="molecule type" value="Genomic_DNA"/>
</dbReference>
<reference evidence="4 5" key="1">
    <citation type="submission" date="2021-05" db="EMBL/GenBank/DDBJ databases">
        <title>Genetic and Functional Diversity in Clade A Lucinid endosymbionts from the Bahamas.</title>
        <authorList>
            <person name="Giani N.M."/>
            <person name="Engel A.S."/>
            <person name="Campbell B.J."/>
        </authorList>
    </citation>
    <scope>NUCLEOTIDE SEQUENCE [LARGE SCALE GENOMIC DNA]</scope>
    <source>
        <strain evidence="4">LUC16012Gg_MoonRockCtena</strain>
    </source>
</reference>
<proteinExistence type="predicted"/>
<feature type="domain" description="Calcineurin-like phosphoesterase C-terminal" evidence="2">
    <location>
        <begin position="577"/>
        <end position="630"/>
    </location>
</feature>
<dbReference type="InterPro" id="IPR032288">
    <property type="entry name" value="Metallophos_C"/>
</dbReference>
<organism evidence="4 5">
    <name type="scientific">Candidatus Thiodiazotropha taylori</name>
    <dbReference type="NCBI Taxonomy" id="2792791"/>
    <lineage>
        <taxon>Bacteria</taxon>
        <taxon>Pseudomonadati</taxon>
        <taxon>Pseudomonadota</taxon>
        <taxon>Gammaproteobacteria</taxon>
        <taxon>Chromatiales</taxon>
        <taxon>Sedimenticolaceae</taxon>
        <taxon>Candidatus Thiodiazotropha</taxon>
    </lineage>
</organism>
<feature type="domain" description="Calcineurin-like phosphoesterase N-terminal" evidence="3">
    <location>
        <begin position="57"/>
        <end position="123"/>
    </location>
</feature>
<dbReference type="SUPFAM" id="SSF56300">
    <property type="entry name" value="Metallo-dependent phosphatases"/>
    <property type="match status" value="1"/>
</dbReference>
<dbReference type="PANTHER" id="PTHR43143:SF6">
    <property type="entry name" value="BLL3016 PROTEIN"/>
    <property type="match status" value="1"/>
</dbReference>
<protein>
    <submittedName>
        <fullName evidence="4">Calcineurin-like phosphoesterase family protein</fullName>
    </submittedName>
</protein>
<feature type="domain" description="Calcineurin-like phosphoesterase" evidence="1">
    <location>
        <begin position="176"/>
        <end position="379"/>
    </location>
</feature>
<dbReference type="PROSITE" id="PS51257">
    <property type="entry name" value="PROKAR_LIPOPROTEIN"/>
    <property type="match status" value="1"/>
</dbReference>
<dbReference type="AlphaFoldDB" id="A0A944QT86"/>
<evidence type="ECO:0000313" key="4">
    <source>
        <dbReference type="EMBL" id="MBT2988817.1"/>
    </source>
</evidence>
<evidence type="ECO:0000259" key="2">
    <source>
        <dbReference type="Pfam" id="PF16370"/>
    </source>
</evidence>
<dbReference type="Pfam" id="PF16370">
    <property type="entry name" value="MetallophosC"/>
    <property type="match status" value="2"/>
</dbReference>
<feature type="domain" description="Calcineurin-like phosphoesterase C-terminal" evidence="2">
    <location>
        <begin position="408"/>
        <end position="554"/>
    </location>
</feature>
<comment type="caution">
    <text evidence="4">The sequence shown here is derived from an EMBL/GenBank/DDBJ whole genome shotgun (WGS) entry which is preliminary data.</text>
</comment>
<dbReference type="Pfam" id="PF16371">
    <property type="entry name" value="MetallophosN"/>
    <property type="match status" value="1"/>
</dbReference>
<dbReference type="Gene3D" id="3.60.21.10">
    <property type="match status" value="1"/>
</dbReference>